<gene>
    <name evidence="2" type="ORF">PLEPLA_LOCUS31594</name>
</gene>
<sequence>MTVIIVSVPLTVTEPLWVLSSPGFTYTVCCCCCRVLICMTVCDTRLRRLQSLASNCHTTLTTVKSERRLSEELPVNTSNIREPSGTVFSCLSVCELEVDAALALTTDKHESVALVGSSSSSGRQLNNSGVQ</sequence>
<evidence type="ECO:0000256" key="1">
    <source>
        <dbReference type="SAM" id="Phobius"/>
    </source>
</evidence>
<evidence type="ECO:0000313" key="3">
    <source>
        <dbReference type="Proteomes" id="UP001153269"/>
    </source>
</evidence>
<dbReference type="EMBL" id="CADEAL010003223">
    <property type="protein sequence ID" value="CAB1443878.1"/>
    <property type="molecule type" value="Genomic_DNA"/>
</dbReference>
<keyword evidence="3" id="KW-1185">Reference proteome</keyword>
<name>A0A9N7YXT5_PLEPL</name>
<keyword evidence="1" id="KW-0812">Transmembrane</keyword>
<accession>A0A9N7YXT5</accession>
<protein>
    <submittedName>
        <fullName evidence="2">Uncharacterized protein</fullName>
    </submittedName>
</protein>
<feature type="transmembrane region" description="Helical" evidence="1">
    <location>
        <begin position="23"/>
        <end position="42"/>
    </location>
</feature>
<dbReference type="Proteomes" id="UP001153269">
    <property type="component" value="Unassembled WGS sequence"/>
</dbReference>
<proteinExistence type="predicted"/>
<comment type="caution">
    <text evidence="2">The sequence shown here is derived from an EMBL/GenBank/DDBJ whole genome shotgun (WGS) entry which is preliminary data.</text>
</comment>
<dbReference type="AlphaFoldDB" id="A0A9N7YXT5"/>
<keyword evidence="1" id="KW-1133">Transmembrane helix</keyword>
<organism evidence="2 3">
    <name type="scientific">Pleuronectes platessa</name>
    <name type="common">European plaice</name>
    <dbReference type="NCBI Taxonomy" id="8262"/>
    <lineage>
        <taxon>Eukaryota</taxon>
        <taxon>Metazoa</taxon>
        <taxon>Chordata</taxon>
        <taxon>Craniata</taxon>
        <taxon>Vertebrata</taxon>
        <taxon>Euteleostomi</taxon>
        <taxon>Actinopterygii</taxon>
        <taxon>Neopterygii</taxon>
        <taxon>Teleostei</taxon>
        <taxon>Neoteleostei</taxon>
        <taxon>Acanthomorphata</taxon>
        <taxon>Carangaria</taxon>
        <taxon>Pleuronectiformes</taxon>
        <taxon>Pleuronectoidei</taxon>
        <taxon>Pleuronectidae</taxon>
        <taxon>Pleuronectes</taxon>
    </lineage>
</organism>
<reference evidence="2" key="1">
    <citation type="submission" date="2020-03" db="EMBL/GenBank/DDBJ databases">
        <authorList>
            <person name="Weist P."/>
        </authorList>
    </citation>
    <scope>NUCLEOTIDE SEQUENCE</scope>
</reference>
<evidence type="ECO:0000313" key="2">
    <source>
        <dbReference type="EMBL" id="CAB1443878.1"/>
    </source>
</evidence>
<keyword evidence="1" id="KW-0472">Membrane</keyword>